<dbReference type="Proteomes" id="UP000254863">
    <property type="component" value="Unassembled WGS sequence"/>
</dbReference>
<dbReference type="AlphaFoldDB" id="A0A7H4MYH2"/>
<dbReference type="Pfam" id="PF08908">
    <property type="entry name" value="MesX"/>
    <property type="match status" value="1"/>
</dbReference>
<proteinExistence type="predicted"/>
<dbReference type="InterPro" id="IPR015004">
    <property type="entry name" value="MesX"/>
</dbReference>
<accession>A0A7H4MYH2</accession>
<name>A0A7H4MYH2_9ENTR</name>
<reference evidence="1 2" key="1">
    <citation type="submission" date="2018-06" db="EMBL/GenBank/DDBJ databases">
        <authorList>
            <consortium name="Pathogen Informatics"/>
            <person name="Doyle S."/>
        </authorList>
    </citation>
    <scope>NUCLEOTIDE SEQUENCE [LARGE SCALE GENOMIC DNA]</scope>
    <source>
        <strain evidence="1 2">NCTC11685</strain>
    </source>
</reference>
<organism evidence="1 2">
    <name type="scientific">Klebsiella michiganensis</name>
    <dbReference type="NCBI Taxonomy" id="1134687"/>
    <lineage>
        <taxon>Bacteria</taxon>
        <taxon>Pseudomonadati</taxon>
        <taxon>Pseudomonadota</taxon>
        <taxon>Gammaproteobacteria</taxon>
        <taxon>Enterobacterales</taxon>
        <taxon>Enterobacteriaceae</taxon>
        <taxon>Klebsiella/Raoultella group</taxon>
        <taxon>Klebsiella</taxon>
    </lineage>
</organism>
<sequence length="90" mass="10206">MIDNRFNTLAHWDNPKGDRYAVALEIISAEMNISATGDTFPVIEILQTSIIDKKTDERIAGIVGNNFSSYVRDYDFSVLLLDHNKGARRF</sequence>
<gene>
    <name evidence="1" type="ORF">NCTC11685_00035</name>
</gene>
<protein>
    <submittedName>
        <fullName evidence="1">Domain of uncharacterized function (DUF1852)</fullName>
    </submittedName>
</protein>
<evidence type="ECO:0000313" key="1">
    <source>
        <dbReference type="EMBL" id="STV70717.1"/>
    </source>
</evidence>
<dbReference type="EMBL" id="UGMS01000001">
    <property type="protein sequence ID" value="STV70717.1"/>
    <property type="molecule type" value="Genomic_DNA"/>
</dbReference>
<comment type="caution">
    <text evidence="1">The sequence shown here is derived from an EMBL/GenBank/DDBJ whole genome shotgun (WGS) entry which is preliminary data.</text>
</comment>
<evidence type="ECO:0000313" key="2">
    <source>
        <dbReference type="Proteomes" id="UP000254863"/>
    </source>
</evidence>